<dbReference type="EMBL" id="JAKUML010000004">
    <property type="protein sequence ID" value="MCJ8145953.1"/>
    <property type="molecule type" value="Genomic_DNA"/>
</dbReference>
<protein>
    <submittedName>
        <fullName evidence="1">Uncharacterized protein</fullName>
    </submittedName>
</protein>
<evidence type="ECO:0000313" key="2">
    <source>
        <dbReference type="Proteomes" id="UP001139701"/>
    </source>
</evidence>
<proteinExistence type="predicted"/>
<name>A0A9X1WWL3_9GAMM</name>
<dbReference type="AlphaFoldDB" id="A0A9X1WWL3"/>
<comment type="caution">
    <text evidence="1">The sequence shown here is derived from an EMBL/GenBank/DDBJ whole genome shotgun (WGS) entry which is preliminary data.</text>
</comment>
<dbReference type="Proteomes" id="UP001139701">
    <property type="component" value="Unassembled WGS sequence"/>
</dbReference>
<dbReference type="RefSeq" id="WP_241570655.1">
    <property type="nucleotide sequence ID" value="NZ_JAKUML010000004.1"/>
</dbReference>
<reference evidence="1" key="1">
    <citation type="submission" date="2022-02" db="EMBL/GenBank/DDBJ databases">
        <title>Acinetobacter A3.8 sp. nov., isolated from Sediment (Zhairuo Island).</title>
        <authorList>
            <person name="Zheng K."/>
        </authorList>
    </citation>
    <scope>NUCLEOTIDE SEQUENCE</scope>
    <source>
        <strain evidence="1">A3.8</strain>
    </source>
</reference>
<sequence length="434" mass="50853">MNKKQNLFLKTACLTRTQMFIEQEFDYFHLVQKHSTLLDAFQAMNQIILEAYRKNRWGVTIDSLLSSQEITDEYLDLDSTFFFESELLACFWGNVQYGEDFKNPIQNKFGLNLTKQFRFAYPEIVFLTIQNSEYSELYKEVQKLASCYDLASLAFRRLLNRDKYLILIYLQLCNGLQTLEHREQDLQDYHGLIHALTPAETLKRGANSVLLKPMNHLSLGNLKGQDEENRSVEIQEAILHFQLPIGKSSSFYQVLFSNFYGLYQLLNKNLMLNVMGSLEELEDILEFLSIKLNEKKNSHQKEKSTLVEYEALILEYFCLFKKEQYCEVGLSEPNGFNKFLYDVLKSEKFIASSVCKFIPLAYRDGLKSVDLEFGNVLVNVSFNHESIRKKLERRRKNQRPTQILTPENSILEENRDADFSEVAAKLRDFEFVER</sequence>
<organism evidence="1 2">
    <name type="scientific">Acinetobacter sedimenti</name>
    <dbReference type="NCBI Taxonomy" id="2919922"/>
    <lineage>
        <taxon>Bacteria</taxon>
        <taxon>Pseudomonadati</taxon>
        <taxon>Pseudomonadota</taxon>
        <taxon>Gammaproteobacteria</taxon>
        <taxon>Moraxellales</taxon>
        <taxon>Moraxellaceae</taxon>
        <taxon>Acinetobacter</taxon>
    </lineage>
</organism>
<keyword evidence="2" id="KW-1185">Reference proteome</keyword>
<gene>
    <name evidence="1" type="ORF">MKI79_03350</name>
</gene>
<accession>A0A9X1WWL3</accession>
<evidence type="ECO:0000313" key="1">
    <source>
        <dbReference type="EMBL" id="MCJ8145953.1"/>
    </source>
</evidence>